<dbReference type="AlphaFoldDB" id="A0A2T4UX69"/>
<organism evidence="3 4">
    <name type="scientific">Rathayibacter caricis DSM 15933</name>
    <dbReference type="NCBI Taxonomy" id="1328867"/>
    <lineage>
        <taxon>Bacteria</taxon>
        <taxon>Bacillati</taxon>
        <taxon>Actinomycetota</taxon>
        <taxon>Actinomycetes</taxon>
        <taxon>Micrococcales</taxon>
        <taxon>Microbacteriaceae</taxon>
        <taxon>Rathayibacter</taxon>
    </lineage>
</organism>
<keyword evidence="4" id="KW-1185">Reference proteome</keyword>
<dbReference type="EMBL" id="PZPL01000001">
    <property type="protein sequence ID" value="PTL74137.1"/>
    <property type="molecule type" value="Genomic_DNA"/>
</dbReference>
<dbReference type="NCBIfam" id="NF033788">
    <property type="entry name" value="HTH_metalloreg"/>
    <property type="match status" value="1"/>
</dbReference>
<feature type="region of interest" description="Disordered" evidence="1">
    <location>
        <begin position="95"/>
        <end position="127"/>
    </location>
</feature>
<reference evidence="3 4" key="1">
    <citation type="submission" date="2018-03" db="EMBL/GenBank/DDBJ databases">
        <title>Bacteriophage NCPPB3778 and a type I-E CRISPR drive the evolution of the US Biological Select Agent, Rathayibacter toxicus.</title>
        <authorList>
            <person name="Davis E.W.II."/>
            <person name="Tabima J.F."/>
            <person name="Weisberg A.J."/>
            <person name="Dantas Lopes L."/>
            <person name="Wiseman M.S."/>
            <person name="Wiseman M.S."/>
            <person name="Pupko T."/>
            <person name="Belcher M.S."/>
            <person name="Sechler A.J."/>
            <person name="Tancos M.A."/>
            <person name="Schroeder B.K."/>
            <person name="Murray T.D."/>
            <person name="Luster D.G."/>
            <person name="Schneider W.L."/>
            <person name="Rogers E."/>
            <person name="Andreote F.D."/>
            <person name="Grunwald N.J."/>
            <person name="Putnam M.L."/>
            <person name="Chang J.H."/>
        </authorList>
    </citation>
    <scope>NUCLEOTIDE SEQUENCE [LARGE SCALE GENOMIC DNA]</scope>
    <source>
        <strain evidence="3 4">DSM 15933</strain>
    </source>
</reference>
<sequence>MAHRGDVLDTAFRALADPTRRAVVSRLRRGPATVGELAEPFPMALTSFLKHLRVLEQGGWIRTAKQGRVRTCRLEPAAFAAVEDWLAEQRSEWEQRTDRLERVASGQADPERRRPATPRPSDERTAP</sequence>
<evidence type="ECO:0000256" key="1">
    <source>
        <dbReference type="SAM" id="MobiDB-lite"/>
    </source>
</evidence>
<dbReference type="RefSeq" id="WP_107575368.1">
    <property type="nucleotide sequence ID" value="NZ_PZPL01000001.1"/>
</dbReference>
<dbReference type="InterPro" id="IPR001845">
    <property type="entry name" value="HTH_ArsR_DNA-bd_dom"/>
</dbReference>
<dbReference type="Proteomes" id="UP000241085">
    <property type="component" value="Unassembled WGS sequence"/>
</dbReference>
<proteinExistence type="predicted"/>
<feature type="compositionally biased region" description="Basic and acidic residues" evidence="1">
    <location>
        <begin position="109"/>
        <end position="127"/>
    </location>
</feature>
<dbReference type="PANTHER" id="PTHR38600:SF2">
    <property type="entry name" value="SLL0088 PROTEIN"/>
    <property type="match status" value="1"/>
</dbReference>
<dbReference type="InterPro" id="IPR036388">
    <property type="entry name" value="WH-like_DNA-bd_sf"/>
</dbReference>
<dbReference type="InterPro" id="IPR011991">
    <property type="entry name" value="ArsR-like_HTH"/>
</dbReference>
<dbReference type="InterPro" id="IPR036390">
    <property type="entry name" value="WH_DNA-bd_sf"/>
</dbReference>
<protein>
    <submittedName>
        <fullName evidence="3">Transcriptional regulator</fullName>
    </submittedName>
</protein>
<dbReference type="SUPFAM" id="SSF46785">
    <property type="entry name" value="Winged helix' DNA-binding domain"/>
    <property type="match status" value="1"/>
</dbReference>
<dbReference type="SMART" id="SM00418">
    <property type="entry name" value="HTH_ARSR"/>
    <property type="match status" value="1"/>
</dbReference>
<dbReference type="Gene3D" id="1.10.10.10">
    <property type="entry name" value="Winged helix-like DNA-binding domain superfamily/Winged helix DNA-binding domain"/>
    <property type="match status" value="1"/>
</dbReference>
<accession>A0A2T4UX69</accession>
<evidence type="ECO:0000259" key="2">
    <source>
        <dbReference type="PROSITE" id="PS50987"/>
    </source>
</evidence>
<evidence type="ECO:0000313" key="4">
    <source>
        <dbReference type="Proteomes" id="UP000241085"/>
    </source>
</evidence>
<dbReference type="CDD" id="cd00090">
    <property type="entry name" value="HTH_ARSR"/>
    <property type="match status" value="1"/>
</dbReference>
<evidence type="ECO:0000313" key="3">
    <source>
        <dbReference type="EMBL" id="PTL74137.1"/>
    </source>
</evidence>
<name>A0A2T4UX69_9MICO</name>
<gene>
    <name evidence="3" type="ORF">C1I63_15695</name>
</gene>
<dbReference type="PRINTS" id="PR00778">
    <property type="entry name" value="HTHARSR"/>
</dbReference>
<dbReference type="GO" id="GO:0003700">
    <property type="term" value="F:DNA-binding transcription factor activity"/>
    <property type="evidence" value="ECO:0007669"/>
    <property type="project" value="InterPro"/>
</dbReference>
<dbReference type="PROSITE" id="PS50987">
    <property type="entry name" value="HTH_ARSR_2"/>
    <property type="match status" value="1"/>
</dbReference>
<feature type="domain" description="HTH arsR-type" evidence="2">
    <location>
        <begin position="1"/>
        <end position="94"/>
    </location>
</feature>
<comment type="caution">
    <text evidence="3">The sequence shown here is derived from an EMBL/GenBank/DDBJ whole genome shotgun (WGS) entry which is preliminary data.</text>
</comment>
<dbReference type="Pfam" id="PF12840">
    <property type="entry name" value="HTH_20"/>
    <property type="match status" value="1"/>
</dbReference>
<dbReference type="PANTHER" id="PTHR38600">
    <property type="entry name" value="TRANSCRIPTIONAL REGULATORY PROTEIN"/>
    <property type="match status" value="1"/>
</dbReference>